<sequence length="132" mass="14465">RSRTGPVSLQGDPKQAPWSSSQSYSSRKTLFLSLCPPFPTQPQIHLHFTEEPAANHRGVPFKLQICLSSLDSSLFLHGCFGGVQHPSESAGGQLSLPQDLRWKSTGLGVWAIQSIYELTRRHNASPFNSGPP</sequence>
<dbReference type="EMBL" id="JH881386">
    <property type="protein sequence ID" value="ELR54624.1"/>
    <property type="molecule type" value="Genomic_DNA"/>
</dbReference>
<proteinExistence type="predicted"/>
<dbReference type="AlphaFoldDB" id="L8IGF4"/>
<name>L8IGF4_9CETA</name>
<organism evidence="2 3">
    <name type="scientific">Bos mutus</name>
    <name type="common">wild yak</name>
    <dbReference type="NCBI Taxonomy" id="72004"/>
    <lineage>
        <taxon>Eukaryota</taxon>
        <taxon>Metazoa</taxon>
        <taxon>Chordata</taxon>
        <taxon>Craniata</taxon>
        <taxon>Vertebrata</taxon>
        <taxon>Euteleostomi</taxon>
        <taxon>Mammalia</taxon>
        <taxon>Eutheria</taxon>
        <taxon>Laurasiatheria</taxon>
        <taxon>Artiodactyla</taxon>
        <taxon>Ruminantia</taxon>
        <taxon>Pecora</taxon>
        <taxon>Bovidae</taxon>
        <taxon>Bovinae</taxon>
        <taxon>Bos</taxon>
    </lineage>
</organism>
<evidence type="ECO:0000313" key="2">
    <source>
        <dbReference type="EMBL" id="ELR54624.1"/>
    </source>
</evidence>
<accession>L8IGF4</accession>
<feature type="region of interest" description="Disordered" evidence="1">
    <location>
        <begin position="1"/>
        <end position="22"/>
    </location>
</feature>
<protein>
    <submittedName>
        <fullName evidence="2">Uncharacterized protein</fullName>
    </submittedName>
</protein>
<feature type="non-terminal residue" evidence="2">
    <location>
        <position position="132"/>
    </location>
</feature>
<evidence type="ECO:0000256" key="1">
    <source>
        <dbReference type="SAM" id="MobiDB-lite"/>
    </source>
</evidence>
<evidence type="ECO:0000313" key="3">
    <source>
        <dbReference type="Proteomes" id="UP000011080"/>
    </source>
</evidence>
<dbReference type="Proteomes" id="UP000011080">
    <property type="component" value="Unassembled WGS sequence"/>
</dbReference>
<reference evidence="2 3" key="1">
    <citation type="journal article" date="2012" name="Nat. Genet.">
        <title>The yak genome and adaptation to life at high altitude.</title>
        <authorList>
            <person name="Qiu Q."/>
            <person name="Zhang G."/>
            <person name="Ma T."/>
            <person name="Qian W."/>
            <person name="Wang J."/>
            <person name="Ye Z."/>
            <person name="Cao C."/>
            <person name="Hu Q."/>
            <person name="Kim J."/>
            <person name="Larkin D.M."/>
            <person name="Auvil L."/>
            <person name="Capitanu B."/>
            <person name="Ma J."/>
            <person name="Lewin H.A."/>
            <person name="Qian X."/>
            <person name="Lang Y."/>
            <person name="Zhou R."/>
            <person name="Wang L."/>
            <person name="Wang K."/>
            <person name="Xia J."/>
            <person name="Liao S."/>
            <person name="Pan S."/>
            <person name="Lu X."/>
            <person name="Hou H."/>
            <person name="Wang Y."/>
            <person name="Zang X."/>
            <person name="Yin Y."/>
            <person name="Ma H."/>
            <person name="Zhang J."/>
            <person name="Wang Z."/>
            <person name="Zhang Y."/>
            <person name="Zhang D."/>
            <person name="Yonezawa T."/>
            <person name="Hasegawa M."/>
            <person name="Zhong Y."/>
            <person name="Liu W."/>
            <person name="Zhang Y."/>
            <person name="Huang Z."/>
            <person name="Zhang S."/>
            <person name="Long R."/>
            <person name="Yang H."/>
            <person name="Wang J."/>
            <person name="Lenstra J.A."/>
            <person name="Cooper D.N."/>
            <person name="Wu Y."/>
            <person name="Wang J."/>
            <person name="Shi P."/>
            <person name="Wang J."/>
            <person name="Liu J."/>
        </authorList>
    </citation>
    <scope>NUCLEOTIDE SEQUENCE [LARGE SCALE GENOMIC DNA]</scope>
    <source>
        <strain evidence="3">yakQH1</strain>
    </source>
</reference>
<gene>
    <name evidence="2" type="ORF">M91_19343</name>
</gene>